<accession>A0AA38ZBW7</accession>
<proteinExistence type="predicted"/>
<comment type="caution">
    <text evidence="2">The sequence shown here is derived from an EMBL/GenBank/DDBJ whole genome shotgun (WGS) entry which is preliminary data.</text>
</comment>
<dbReference type="EMBL" id="JARBHA010000013">
    <property type="protein sequence ID" value="KAJ9685737.1"/>
    <property type="molecule type" value="Genomic_DNA"/>
</dbReference>
<keyword evidence="1" id="KW-0472">Membrane</keyword>
<evidence type="ECO:0000313" key="2">
    <source>
        <dbReference type="EMBL" id="KAJ9685737.1"/>
    </source>
</evidence>
<dbReference type="Proteomes" id="UP001168098">
    <property type="component" value="Unassembled WGS sequence"/>
</dbReference>
<keyword evidence="3" id="KW-1185">Reference proteome</keyword>
<feature type="transmembrane region" description="Helical" evidence="1">
    <location>
        <begin position="49"/>
        <end position="68"/>
    </location>
</feature>
<protein>
    <submittedName>
        <fullName evidence="2">Uncharacterized protein</fullName>
    </submittedName>
</protein>
<evidence type="ECO:0000256" key="1">
    <source>
        <dbReference type="SAM" id="Phobius"/>
    </source>
</evidence>
<organism evidence="2 3">
    <name type="scientific">Vitis rotundifolia</name>
    <name type="common">Muscadine grape</name>
    <dbReference type="NCBI Taxonomy" id="103349"/>
    <lineage>
        <taxon>Eukaryota</taxon>
        <taxon>Viridiplantae</taxon>
        <taxon>Streptophyta</taxon>
        <taxon>Embryophyta</taxon>
        <taxon>Tracheophyta</taxon>
        <taxon>Spermatophyta</taxon>
        <taxon>Magnoliopsida</taxon>
        <taxon>eudicotyledons</taxon>
        <taxon>Gunneridae</taxon>
        <taxon>Pentapetalae</taxon>
        <taxon>rosids</taxon>
        <taxon>Vitales</taxon>
        <taxon>Vitaceae</taxon>
        <taxon>Viteae</taxon>
        <taxon>Vitis</taxon>
    </lineage>
</organism>
<sequence>MNQVPAMSSMEVPLIAVIVFLAILTVYTMEEAPAQAPVPEPAKHTGSAFASNASAAVVGFYLLCYVMVVF</sequence>
<feature type="transmembrane region" description="Helical" evidence="1">
    <location>
        <begin position="12"/>
        <end position="29"/>
    </location>
</feature>
<evidence type="ECO:0000313" key="3">
    <source>
        <dbReference type="Proteomes" id="UP001168098"/>
    </source>
</evidence>
<gene>
    <name evidence="2" type="ORF">PVL29_017681</name>
</gene>
<reference evidence="2 3" key="1">
    <citation type="journal article" date="2023" name="BMC Biotechnol.">
        <title>Vitis rotundifolia cv Carlos genome sequencing.</title>
        <authorList>
            <person name="Huff M."/>
            <person name="Hulse-Kemp A."/>
            <person name="Scheffler B."/>
            <person name="Youngblood R."/>
            <person name="Simpson S."/>
            <person name="Babiker E."/>
            <person name="Staton M."/>
        </authorList>
    </citation>
    <scope>NUCLEOTIDE SEQUENCE [LARGE SCALE GENOMIC DNA]</scope>
    <source>
        <tissue evidence="2">Leaf</tissue>
    </source>
</reference>
<dbReference type="AlphaFoldDB" id="A0AA38ZBW7"/>
<keyword evidence="1" id="KW-1133">Transmembrane helix</keyword>
<keyword evidence="1" id="KW-0812">Transmembrane</keyword>
<name>A0AA38ZBW7_VITRO</name>